<evidence type="ECO:0000313" key="1">
    <source>
        <dbReference type="EMBL" id="GFH55602.1"/>
    </source>
</evidence>
<name>A0AAD3D0I6_9STRA</name>
<dbReference type="AlphaFoldDB" id="A0AAD3D0I6"/>
<keyword evidence="2" id="KW-1185">Reference proteome</keyword>
<dbReference type="Proteomes" id="UP001054902">
    <property type="component" value="Unassembled WGS sequence"/>
</dbReference>
<gene>
    <name evidence="1" type="ORF">CTEN210_12078</name>
</gene>
<dbReference type="EMBL" id="BLLK01000050">
    <property type="protein sequence ID" value="GFH55602.1"/>
    <property type="molecule type" value="Genomic_DNA"/>
</dbReference>
<evidence type="ECO:0000313" key="2">
    <source>
        <dbReference type="Proteomes" id="UP001054902"/>
    </source>
</evidence>
<organism evidence="1 2">
    <name type="scientific">Chaetoceros tenuissimus</name>
    <dbReference type="NCBI Taxonomy" id="426638"/>
    <lineage>
        <taxon>Eukaryota</taxon>
        <taxon>Sar</taxon>
        <taxon>Stramenopiles</taxon>
        <taxon>Ochrophyta</taxon>
        <taxon>Bacillariophyta</taxon>
        <taxon>Coscinodiscophyceae</taxon>
        <taxon>Chaetocerotophycidae</taxon>
        <taxon>Chaetocerotales</taxon>
        <taxon>Chaetocerotaceae</taxon>
        <taxon>Chaetoceros</taxon>
    </lineage>
</organism>
<comment type="caution">
    <text evidence="1">The sequence shown here is derived from an EMBL/GenBank/DDBJ whole genome shotgun (WGS) entry which is preliminary data.</text>
</comment>
<proteinExistence type="predicted"/>
<accession>A0AAD3D0I6</accession>
<reference evidence="1 2" key="1">
    <citation type="journal article" date="2021" name="Sci. Rep.">
        <title>The genome of the diatom Chaetoceros tenuissimus carries an ancient integrated fragment of an extant virus.</title>
        <authorList>
            <person name="Hongo Y."/>
            <person name="Kimura K."/>
            <person name="Takaki Y."/>
            <person name="Yoshida Y."/>
            <person name="Baba S."/>
            <person name="Kobayashi G."/>
            <person name="Nagasaki K."/>
            <person name="Hano T."/>
            <person name="Tomaru Y."/>
        </authorList>
    </citation>
    <scope>NUCLEOTIDE SEQUENCE [LARGE SCALE GENOMIC DNA]</scope>
    <source>
        <strain evidence="1 2">NIES-3715</strain>
    </source>
</reference>
<protein>
    <submittedName>
        <fullName evidence="1">Uncharacterized protein</fullName>
    </submittedName>
</protein>
<sequence length="371" mass="41523">MGKSASEFSPTHCDLMSYFRQANLDMFWSKEPSTVAGSLSAYKHCHRNRMLKGMPPEIIPQGPYPIGDPYGMAIAVDLLVQSQRPGKNSKSYTQYDSVRKLRSGYSNFFAATPVFNKGFSGTDDTYKIKSSKGARFDYLYGKTESQFFSWFMLGMKKQMGQMVNQDMGMSMDLLLAILRHYDLELEDPDLDPDRVRTIIVCGAAFVILFAGALRGNEVLYVERSELVKWRQKGRTDNADTAHVVVLLMGRFKAETGTRNFMMALAYESASGLEIGRWVHLLSALLKMEGLSKSVGPAICDADGSLITAQELNAELHDMLLEIQANSPELIASTIDVKFKYSINRSFRRGATTRARENGVREDTISINNQTS</sequence>